<feature type="transmembrane region" description="Helical" evidence="1">
    <location>
        <begin position="82"/>
        <end position="100"/>
    </location>
</feature>
<protein>
    <submittedName>
        <fullName evidence="2">Uncharacterized protein</fullName>
    </submittedName>
</protein>
<sequence length="363" mass="39701">MDIVIVPAIEISIAILATSDSGSSQSSAMFYPNGDSPLFVDIFVITVTCGCIAGLYATSIIIVPVDTILSPSDPYSLSNSTAVWALACEFISGGLVTFMISQHLRTRPRFFLRLLAVASLIGQTLTGVALWIACPAGGGYSTLGEVLYYIAHITFIGPTAVMGFTLGTIYSLRRLPERGWDFARASGMPGFFVSIYTIVWMWVAFFYLSVVQVGTIAKGYGRLDIFYYGWGIFLFVTLTLSSFMWTAPQPTVTLVGSNLDTSEPKDSLDQKDVMSGRGRGAFWPYFFVYVVTLVPGLGLKLLSGPILQISYGFPMWAQTIVTTVYIALYGISRVINPLFCKTPSQVKKMYAVTRSEATKSELR</sequence>
<evidence type="ECO:0000256" key="1">
    <source>
        <dbReference type="SAM" id="Phobius"/>
    </source>
</evidence>
<dbReference type="Proteomes" id="UP001162640">
    <property type="component" value="Unassembled WGS sequence"/>
</dbReference>
<feature type="transmembrane region" description="Helical" evidence="1">
    <location>
        <begin position="38"/>
        <end position="62"/>
    </location>
</feature>
<keyword evidence="1" id="KW-0472">Membrane</keyword>
<name>A0A9W7BEJ2_9STRA</name>
<keyword evidence="1" id="KW-1133">Transmembrane helix</keyword>
<proteinExistence type="predicted"/>
<evidence type="ECO:0000313" key="2">
    <source>
        <dbReference type="EMBL" id="GMH89591.1"/>
    </source>
</evidence>
<dbReference type="AlphaFoldDB" id="A0A9W7BEJ2"/>
<reference evidence="3" key="1">
    <citation type="journal article" date="2023" name="Commun. Biol.">
        <title>Genome analysis of Parmales, the sister group of diatoms, reveals the evolutionary specialization of diatoms from phago-mixotrophs to photoautotrophs.</title>
        <authorList>
            <person name="Ban H."/>
            <person name="Sato S."/>
            <person name="Yoshikawa S."/>
            <person name="Yamada K."/>
            <person name="Nakamura Y."/>
            <person name="Ichinomiya M."/>
            <person name="Sato N."/>
            <person name="Blanc-Mathieu R."/>
            <person name="Endo H."/>
            <person name="Kuwata A."/>
            <person name="Ogata H."/>
        </authorList>
    </citation>
    <scope>NUCLEOTIDE SEQUENCE [LARGE SCALE GENOMIC DNA]</scope>
</reference>
<feature type="transmembrane region" description="Helical" evidence="1">
    <location>
        <begin position="225"/>
        <end position="245"/>
    </location>
</feature>
<keyword evidence="1" id="KW-0812">Transmembrane</keyword>
<accession>A0A9W7BEJ2</accession>
<dbReference type="EMBL" id="BLQM01000433">
    <property type="protein sequence ID" value="GMH89591.1"/>
    <property type="molecule type" value="Genomic_DNA"/>
</dbReference>
<feature type="transmembrane region" description="Helical" evidence="1">
    <location>
        <begin position="146"/>
        <end position="170"/>
    </location>
</feature>
<feature type="transmembrane region" description="Helical" evidence="1">
    <location>
        <begin position="191"/>
        <end position="213"/>
    </location>
</feature>
<feature type="transmembrane region" description="Helical" evidence="1">
    <location>
        <begin position="281"/>
        <end position="299"/>
    </location>
</feature>
<feature type="transmembrane region" description="Helical" evidence="1">
    <location>
        <begin position="311"/>
        <end position="331"/>
    </location>
</feature>
<comment type="caution">
    <text evidence="2">The sequence shown here is derived from an EMBL/GenBank/DDBJ whole genome shotgun (WGS) entry which is preliminary data.</text>
</comment>
<gene>
    <name evidence="2" type="ORF">TL16_g11503</name>
</gene>
<feature type="transmembrane region" description="Helical" evidence="1">
    <location>
        <begin position="112"/>
        <end position="134"/>
    </location>
</feature>
<organism evidence="2 3">
    <name type="scientific">Triparma laevis f. inornata</name>
    <dbReference type="NCBI Taxonomy" id="1714386"/>
    <lineage>
        <taxon>Eukaryota</taxon>
        <taxon>Sar</taxon>
        <taxon>Stramenopiles</taxon>
        <taxon>Ochrophyta</taxon>
        <taxon>Bolidophyceae</taxon>
        <taxon>Parmales</taxon>
        <taxon>Triparmaceae</taxon>
        <taxon>Triparma</taxon>
    </lineage>
</organism>
<evidence type="ECO:0000313" key="3">
    <source>
        <dbReference type="Proteomes" id="UP001162640"/>
    </source>
</evidence>